<gene>
    <name evidence="3" type="ORF">H3147_04415</name>
</gene>
<dbReference type="AlphaFoldDB" id="A0A7W3ZRR0"/>
<feature type="transmembrane region" description="Helical" evidence="2">
    <location>
        <begin position="269"/>
        <end position="288"/>
    </location>
</feature>
<evidence type="ECO:0008006" key="5">
    <source>
        <dbReference type="Google" id="ProtNLM"/>
    </source>
</evidence>
<accession>A0A7W3ZRR0</accession>
<feature type="compositionally biased region" description="Basic and acidic residues" evidence="1">
    <location>
        <begin position="296"/>
        <end position="320"/>
    </location>
</feature>
<dbReference type="PANTHER" id="PTHR32309:SF31">
    <property type="entry name" value="CAPSULAR EXOPOLYSACCHARIDE FAMILY"/>
    <property type="match status" value="1"/>
</dbReference>
<dbReference type="EMBL" id="JABJXA010000015">
    <property type="protein sequence ID" value="MBB1258073.1"/>
    <property type="molecule type" value="Genomic_DNA"/>
</dbReference>
<dbReference type="Proteomes" id="UP000517765">
    <property type="component" value="Unassembled WGS sequence"/>
</dbReference>
<evidence type="ECO:0000313" key="4">
    <source>
        <dbReference type="Proteomes" id="UP000517765"/>
    </source>
</evidence>
<feature type="compositionally biased region" description="Low complexity" evidence="1">
    <location>
        <begin position="1"/>
        <end position="19"/>
    </location>
</feature>
<feature type="region of interest" description="Disordered" evidence="1">
    <location>
        <begin position="1"/>
        <end position="104"/>
    </location>
</feature>
<sequence>MTETATETETTTDTTTDTTPDSRADRQAEGGSDTGADSGAVSRADIRTAAPEPAADTDAPTGTEPEPASAAGPGTGGAPSRRTPGVLRRASPMRSLRRAARRLPAAARRFSPRRGLRRLPPWWPIGLCLAVGAGGGAAYGMLATPQYSATGYLVAVPAKDSDPQAALGFAQAYGRVATSPAVLRQAQNVAGEPVARLRAGVRSATSPDAPMIEITGTAPRPQLAAVRANAVATALTDTSADAAEQTGVELRVLAPAHAPTAPSSPSPPLATAVGAATGGLVGGLFLLVSPSRSARRPAERPTGEERADTSEGSKVKEGAR</sequence>
<evidence type="ECO:0000256" key="1">
    <source>
        <dbReference type="SAM" id="MobiDB-lite"/>
    </source>
</evidence>
<dbReference type="PANTHER" id="PTHR32309">
    <property type="entry name" value="TYROSINE-PROTEIN KINASE"/>
    <property type="match status" value="1"/>
</dbReference>
<feature type="compositionally biased region" description="Low complexity" evidence="1">
    <location>
        <begin position="48"/>
        <end position="94"/>
    </location>
</feature>
<organism evidence="3 4">
    <name type="scientific">Streptomyces alkaliterrae</name>
    <dbReference type="NCBI Taxonomy" id="2213162"/>
    <lineage>
        <taxon>Bacteria</taxon>
        <taxon>Bacillati</taxon>
        <taxon>Actinomycetota</taxon>
        <taxon>Actinomycetes</taxon>
        <taxon>Kitasatosporales</taxon>
        <taxon>Streptomycetaceae</taxon>
        <taxon>Streptomyces</taxon>
    </lineage>
</organism>
<comment type="caution">
    <text evidence="3">The sequence shown here is derived from an EMBL/GenBank/DDBJ whole genome shotgun (WGS) entry which is preliminary data.</text>
</comment>
<name>A0A7W3ZRR0_9ACTN</name>
<dbReference type="InterPro" id="IPR050445">
    <property type="entry name" value="Bact_polysacc_biosynth/exp"/>
</dbReference>
<keyword evidence="2" id="KW-0812">Transmembrane</keyword>
<evidence type="ECO:0000313" key="3">
    <source>
        <dbReference type="EMBL" id="MBB1258073.1"/>
    </source>
</evidence>
<feature type="region of interest" description="Disordered" evidence="1">
    <location>
        <begin position="288"/>
        <end position="320"/>
    </location>
</feature>
<reference evidence="4" key="1">
    <citation type="submission" date="2020-05" db="EMBL/GenBank/DDBJ databases">
        <title>Classification of alakaliphilic streptomycetes isolated from an alkaline soil next to Lonar Crater, India and a proposal for the recognition of Streptomyces alkaliterrae sp. nov.</title>
        <authorList>
            <person name="Golinska P."/>
        </authorList>
    </citation>
    <scope>NUCLEOTIDE SEQUENCE [LARGE SCALE GENOMIC DNA]</scope>
    <source>
        <strain evidence="4">OF8</strain>
    </source>
</reference>
<proteinExistence type="predicted"/>
<dbReference type="RefSeq" id="WP_181356208.1">
    <property type="nucleotide sequence ID" value="NZ_JABJXA010000015.1"/>
</dbReference>
<feature type="transmembrane region" description="Helical" evidence="2">
    <location>
        <begin position="122"/>
        <end position="142"/>
    </location>
</feature>
<keyword evidence="2" id="KW-1133">Transmembrane helix</keyword>
<keyword evidence="2" id="KW-0472">Membrane</keyword>
<protein>
    <recommendedName>
        <fullName evidence="5">Lipopolysaccharide biosynthesis protein</fullName>
    </recommendedName>
</protein>
<evidence type="ECO:0000256" key="2">
    <source>
        <dbReference type="SAM" id="Phobius"/>
    </source>
</evidence>